<dbReference type="GeneID" id="5487271"/>
<dbReference type="InParanoid" id="A7EQT0"/>
<reference evidence="2" key="1">
    <citation type="journal article" date="2011" name="PLoS Genet.">
        <title>Genomic analysis of the necrotrophic fungal pathogens Sclerotinia sclerotiorum and Botrytis cinerea.</title>
        <authorList>
            <person name="Amselem J."/>
            <person name="Cuomo C.A."/>
            <person name="van Kan J.A."/>
            <person name="Viaud M."/>
            <person name="Benito E.P."/>
            <person name="Couloux A."/>
            <person name="Coutinho P.M."/>
            <person name="de Vries R.P."/>
            <person name="Dyer P.S."/>
            <person name="Fillinger S."/>
            <person name="Fournier E."/>
            <person name="Gout L."/>
            <person name="Hahn M."/>
            <person name="Kohn L."/>
            <person name="Lapalu N."/>
            <person name="Plummer K.M."/>
            <person name="Pradier J.M."/>
            <person name="Quevillon E."/>
            <person name="Sharon A."/>
            <person name="Simon A."/>
            <person name="ten Have A."/>
            <person name="Tudzynski B."/>
            <person name="Tudzynski P."/>
            <person name="Wincker P."/>
            <person name="Andrew M."/>
            <person name="Anthouard V."/>
            <person name="Beever R.E."/>
            <person name="Beffa R."/>
            <person name="Benoit I."/>
            <person name="Bouzid O."/>
            <person name="Brault B."/>
            <person name="Chen Z."/>
            <person name="Choquer M."/>
            <person name="Collemare J."/>
            <person name="Cotton P."/>
            <person name="Danchin E.G."/>
            <person name="Da Silva C."/>
            <person name="Gautier A."/>
            <person name="Giraud C."/>
            <person name="Giraud T."/>
            <person name="Gonzalez C."/>
            <person name="Grossetete S."/>
            <person name="Guldener U."/>
            <person name="Henrissat B."/>
            <person name="Howlett B.J."/>
            <person name="Kodira C."/>
            <person name="Kretschmer M."/>
            <person name="Lappartient A."/>
            <person name="Leroch M."/>
            <person name="Levis C."/>
            <person name="Mauceli E."/>
            <person name="Neuveglise C."/>
            <person name="Oeser B."/>
            <person name="Pearson M."/>
            <person name="Poulain J."/>
            <person name="Poussereau N."/>
            <person name="Quesneville H."/>
            <person name="Rascle C."/>
            <person name="Schumacher J."/>
            <person name="Segurens B."/>
            <person name="Sexton A."/>
            <person name="Silva E."/>
            <person name="Sirven C."/>
            <person name="Soanes D.M."/>
            <person name="Talbot N.J."/>
            <person name="Templeton M."/>
            <person name="Yandava C."/>
            <person name="Yarden O."/>
            <person name="Zeng Q."/>
            <person name="Rollins J.A."/>
            <person name="Lebrun M.H."/>
            <person name="Dickman M."/>
        </authorList>
    </citation>
    <scope>NUCLEOTIDE SEQUENCE [LARGE SCALE GENOMIC DNA]</scope>
    <source>
        <strain evidence="2">ATCC 18683 / 1980 / Ss-1</strain>
    </source>
</reference>
<name>A7EQT0_SCLS1</name>
<dbReference type="EMBL" id="CH476630">
    <property type="protein sequence ID" value="EDN91822.1"/>
    <property type="molecule type" value="Genomic_DNA"/>
</dbReference>
<dbReference type="RefSeq" id="XP_001591058.1">
    <property type="nucleotide sequence ID" value="XM_001591008.1"/>
</dbReference>
<sequence>MHGVRVPRQSLDDIWCQNVLPLRNVFHRNSAKLS</sequence>
<dbReference type="AlphaFoldDB" id="A7EQT0"/>
<organism evidence="1 2">
    <name type="scientific">Sclerotinia sclerotiorum (strain ATCC 18683 / 1980 / Ss-1)</name>
    <name type="common">White mold</name>
    <name type="synonym">Whetzelinia sclerotiorum</name>
    <dbReference type="NCBI Taxonomy" id="665079"/>
    <lineage>
        <taxon>Eukaryota</taxon>
        <taxon>Fungi</taxon>
        <taxon>Dikarya</taxon>
        <taxon>Ascomycota</taxon>
        <taxon>Pezizomycotina</taxon>
        <taxon>Leotiomycetes</taxon>
        <taxon>Helotiales</taxon>
        <taxon>Sclerotiniaceae</taxon>
        <taxon>Sclerotinia</taxon>
    </lineage>
</organism>
<proteinExistence type="predicted"/>
<dbReference type="KEGG" id="ssl:SS1G_07683"/>
<evidence type="ECO:0000313" key="2">
    <source>
        <dbReference type="Proteomes" id="UP000001312"/>
    </source>
</evidence>
<gene>
    <name evidence="1" type="ORF">SS1G_07683</name>
</gene>
<evidence type="ECO:0000313" key="1">
    <source>
        <dbReference type="EMBL" id="EDN91822.1"/>
    </source>
</evidence>
<accession>A7EQT0</accession>
<protein>
    <submittedName>
        <fullName evidence="1">Uncharacterized protein</fullName>
    </submittedName>
</protein>
<keyword evidence="2" id="KW-1185">Reference proteome</keyword>
<dbReference type="Proteomes" id="UP000001312">
    <property type="component" value="Unassembled WGS sequence"/>
</dbReference>